<reference evidence="1 2" key="1">
    <citation type="submission" date="2007-06" db="EMBL/GenBank/DDBJ databases">
        <authorList>
            <person name="Shimkets L."/>
            <person name="Ferriera S."/>
            <person name="Johnson J."/>
            <person name="Kravitz S."/>
            <person name="Beeson K."/>
            <person name="Sutton G."/>
            <person name="Rogers Y.-H."/>
            <person name="Friedman R."/>
            <person name="Frazier M."/>
            <person name="Venter J.C."/>
        </authorList>
    </citation>
    <scope>NUCLEOTIDE SEQUENCE [LARGE SCALE GENOMIC DNA]</scope>
    <source>
        <strain evidence="1 2">SIR-1</strain>
    </source>
</reference>
<accession>A6FZB4</accession>
<dbReference type="STRING" id="391625.PPSIR1_25501"/>
<comment type="caution">
    <text evidence="1">The sequence shown here is derived from an EMBL/GenBank/DDBJ whole genome shotgun (WGS) entry which is preliminary data.</text>
</comment>
<dbReference type="GO" id="GO:0005506">
    <property type="term" value="F:iron ion binding"/>
    <property type="evidence" value="ECO:0007669"/>
    <property type="project" value="UniProtKB-ARBA"/>
</dbReference>
<organism evidence="1 2">
    <name type="scientific">Plesiocystis pacifica SIR-1</name>
    <dbReference type="NCBI Taxonomy" id="391625"/>
    <lineage>
        <taxon>Bacteria</taxon>
        <taxon>Pseudomonadati</taxon>
        <taxon>Myxococcota</taxon>
        <taxon>Polyangia</taxon>
        <taxon>Nannocystales</taxon>
        <taxon>Nannocystaceae</taxon>
        <taxon>Plesiocystis</taxon>
    </lineage>
</organism>
<evidence type="ECO:0000313" key="2">
    <source>
        <dbReference type="Proteomes" id="UP000005801"/>
    </source>
</evidence>
<dbReference type="PANTHER" id="PTHR20883:SF51">
    <property type="entry name" value="PHYTANOYL-COA HYDROXYLASE"/>
    <property type="match status" value="1"/>
</dbReference>
<sequence>MDTPTPPPKPAHPLSAEQLAAFERDGVVIVRGLFSPDELEVLRATCDPARDLSELQTEVRDGARTYKVAIWTRLDESLFGKLPRTPRVVRAAEALLGEPVYHWHSKLLRKLPGDGGVGIHQDYATWYEDGCLGPQMLTCTVAIHRNDRANGCVAFVPGSHKLARIHRVRLGETSDTHGPEPARVAEILRRRGQIHGELEPGDALFFHCMTLHASGPNLSATPRSVVHLSYNAVSNQPIPRPGQAHHRYRPLALVADDYLRARDYSAVYEADTFHARETEDDPAAGIFYRQRDQDVDAHG</sequence>
<dbReference type="SUPFAM" id="SSF51197">
    <property type="entry name" value="Clavaminate synthase-like"/>
    <property type="match status" value="1"/>
</dbReference>
<dbReference type="PANTHER" id="PTHR20883">
    <property type="entry name" value="PHYTANOYL-COA DIOXYGENASE DOMAIN CONTAINING 1"/>
    <property type="match status" value="1"/>
</dbReference>
<dbReference type="EMBL" id="ABCS01000006">
    <property type="protein sequence ID" value="EDM80998.1"/>
    <property type="molecule type" value="Genomic_DNA"/>
</dbReference>
<dbReference type="InterPro" id="IPR008775">
    <property type="entry name" value="Phytyl_CoA_dOase-like"/>
</dbReference>
<keyword evidence="2" id="KW-1185">Reference proteome</keyword>
<dbReference type="eggNOG" id="COG5285">
    <property type="taxonomic scope" value="Bacteria"/>
</dbReference>
<dbReference type="Gene3D" id="2.60.120.620">
    <property type="entry name" value="q2cbj1_9rhob like domain"/>
    <property type="match status" value="1"/>
</dbReference>
<dbReference type="RefSeq" id="WP_006969813.1">
    <property type="nucleotide sequence ID" value="NZ_ABCS01000006.1"/>
</dbReference>
<name>A6FZB4_9BACT</name>
<evidence type="ECO:0000313" key="1">
    <source>
        <dbReference type="EMBL" id="EDM80998.1"/>
    </source>
</evidence>
<dbReference type="OrthoDB" id="2560571at2"/>
<gene>
    <name evidence="1" type="ORF">PPSIR1_25501</name>
</gene>
<dbReference type="AlphaFoldDB" id="A6FZB4"/>
<protein>
    <submittedName>
        <fullName evidence="1">Probable L-proline 4-hydroxylase</fullName>
    </submittedName>
</protein>
<proteinExistence type="predicted"/>
<dbReference type="GO" id="GO:0016706">
    <property type="term" value="F:2-oxoglutarate-dependent dioxygenase activity"/>
    <property type="evidence" value="ECO:0007669"/>
    <property type="project" value="UniProtKB-ARBA"/>
</dbReference>
<dbReference type="Proteomes" id="UP000005801">
    <property type="component" value="Unassembled WGS sequence"/>
</dbReference>
<dbReference type="Pfam" id="PF05721">
    <property type="entry name" value="PhyH"/>
    <property type="match status" value="1"/>
</dbReference>